<keyword evidence="6" id="KW-1003">Cell membrane</keyword>
<dbReference type="GO" id="GO:0005524">
    <property type="term" value="F:ATP binding"/>
    <property type="evidence" value="ECO:0007669"/>
    <property type="project" value="UniProtKB-UniRule"/>
</dbReference>
<keyword evidence="8 18" id="KW-0812">Transmembrane</keyword>
<reference evidence="20 21" key="1">
    <citation type="submission" date="2020-08" db="EMBL/GenBank/DDBJ databases">
        <title>Sequencing the genomes of 1000 actinobacteria strains.</title>
        <authorList>
            <person name="Klenk H.-P."/>
        </authorList>
    </citation>
    <scope>NUCLEOTIDE SEQUENCE [LARGE SCALE GENOMIC DNA]</scope>
    <source>
        <strain evidence="20 21">DSM 44320</strain>
    </source>
</reference>
<dbReference type="PANTHER" id="PTHR23513:SF9">
    <property type="entry name" value="ENTEROBACTIN EXPORTER ENTS"/>
    <property type="match status" value="1"/>
</dbReference>
<comment type="similarity">
    <text evidence="2 17">Belongs to the thymidylate kinase family.</text>
</comment>
<evidence type="ECO:0000256" key="5">
    <source>
        <dbReference type="ARBA" id="ARBA00022448"/>
    </source>
</evidence>
<dbReference type="GO" id="GO:0006233">
    <property type="term" value="P:dTDP biosynthetic process"/>
    <property type="evidence" value="ECO:0007669"/>
    <property type="project" value="InterPro"/>
</dbReference>
<evidence type="ECO:0000256" key="3">
    <source>
        <dbReference type="ARBA" id="ARBA00012980"/>
    </source>
</evidence>
<protein>
    <recommendedName>
        <fullName evidence="4 17">Thymidylate kinase</fullName>
        <ecNumber evidence="3 17">2.7.4.9</ecNumber>
    </recommendedName>
    <alternativeName>
        <fullName evidence="17">dTMP kinase</fullName>
    </alternativeName>
</protein>
<accession>A0A7W5VKZ5</accession>
<dbReference type="CDD" id="cd06173">
    <property type="entry name" value="MFS_MefA_like"/>
    <property type="match status" value="1"/>
</dbReference>
<comment type="function">
    <text evidence="16 17">Phosphorylation of dTMP to form dTDP in both de novo and salvage pathways of dTTP synthesis.</text>
</comment>
<evidence type="ECO:0000256" key="9">
    <source>
        <dbReference type="ARBA" id="ARBA00022727"/>
    </source>
</evidence>
<dbReference type="HAMAP" id="MF_00165">
    <property type="entry name" value="Thymidylate_kinase"/>
    <property type="match status" value="1"/>
</dbReference>
<dbReference type="PANTHER" id="PTHR23513">
    <property type="entry name" value="INTEGRAL MEMBRANE EFFLUX PROTEIN-RELATED"/>
    <property type="match status" value="1"/>
</dbReference>
<evidence type="ECO:0000256" key="2">
    <source>
        <dbReference type="ARBA" id="ARBA00009776"/>
    </source>
</evidence>
<dbReference type="PROSITE" id="PS01331">
    <property type="entry name" value="THYMIDYLATE_KINASE"/>
    <property type="match status" value="1"/>
</dbReference>
<evidence type="ECO:0000256" key="14">
    <source>
        <dbReference type="ARBA" id="ARBA00023136"/>
    </source>
</evidence>
<organism evidence="20 21">
    <name type="scientific">Nonomuraea dietziae</name>
    <dbReference type="NCBI Taxonomy" id="65515"/>
    <lineage>
        <taxon>Bacteria</taxon>
        <taxon>Bacillati</taxon>
        <taxon>Actinomycetota</taxon>
        <taxon>Actinomycetes</taxon>
        <taxon>Streptosporangiales</taxon>
        <taxon>Streptosporangiaceae</taxon>
        <taxon>Nonomuraea</taxon>
    </lineage>
</organism>
<dbReference type="SUPFAM" id="SSF103473">
    <property type="entry name" value="MFS general substrate transporter"/>
    <property type="match status" value="1"/>
</dbReference>
<dbReference type="EMBL" id="JACIBV010000001">
    <property type="protein sequence ID" value="MBB3729797.1"/>
    <property type="molecule type" value="Genomic_DNA"/>
</dbReference>
<evidence type="ECO:0000256" key="11">
    <source>
        <dbReference type="ARBA" id="ARBA00022777"/>
    </source>
</evidence>
<feature type="transmembrane region" description="Helical" evidence="18">
    <location>
        <begin position="272"/>
        <end position="292"/>
    </location>
</feature>
<feature type="transmembrane region" description="Helical" evidence="18">
    <location>
        <begin position="147"/>
        <end position="168"/>
    </location>
</feature>
<keyword evidence="5" id="KW-0813">Transport</keyword>
<keyword evidence="13 18" id="KW-1133">Transmembrane helix</keyword>
<keyword evidence="10 17" id="KW-0547">Nucleotide-binding</keyword>
<dbReference type="AlphaFoldDB" id="A0A7W5VKZ5"/>
<dbReference type="EC" id="2.7.4.9" evidence="3 17"/>
<comment type="caution">
    <text evidence="20">The sequence shown here is derived from an EMBL/GenBank/DDBJ whole genome shotgun (WGS) entry which is preliminary data.</text>
</comment>
<dbReference type="Proteomes" id="UP000579945">
    <property type="component" value="Unassembled WGS sequence"/>
</dbReference>
<dbReference type="InterPro" id="IPR020846">
    <property type="entry name" value="MFS_dom"/>
</dbReference>
<feature type="transmembrane region" description="Helical" evidence="18">
    <location>
        <begin position="403"/>
        <end position="420"/>
    </location>
</feature>
<evidence type="ECO:0000256" key="15">
    <source>
        <dbReference type="ARBA" id="ARBA00048743"/>
    </source>
</evidence>
<dbReference type="InterPro" id="IPR018095">
    <property type="entry name" value="Thymidylate_kin_CS"/>
</dbReference>
<evidence type="ECO:0000313" key="20">
    <source>
        <dbReference type="EMBL" id="MBB3729797.1"/>
    </source>
</evidence>
<feature type="domain" description="Major facilitator superfamily (MFS) profile" evidence="19">
    <location>
        <begin position="9"/>
        <end position="427"/>
    </location>
</feature>
<dbReference type="SUPFAM" id="SSF52540">
    <property type="entry name" value="P-loop containing nucleoside triphosphate hydrolases"/>
    <property type="match status" value="1"/>
</dbReference>
<dbReference type="GO" id="GO:0022857">
    <property type="term" value="F:transmembrane transporter activity"/>
    <property type="evidence" value="ECO:0007669"/>
    <property type="project" value="InterPro"/>
</dbReference>
<keyword evidence="7 17" id="KW-0808">Transferase</keyword>
<evidence type="ECO:0000256" key="4">
    <source>
        <dbReference type="ARBA" id="ARBA00017144"/>
    </source>
</evidence>
<name>A0A7W5VKZ5_9ACTN</name>
<dbReference type="GO" id="GO:0005886">
    <property type="term" value="C:plasma membrane"/>
    <property type="evidence" value="ECO:0007669"/>
    <property type="project" value="UniProtKB-SubCell"/>
</dbReference>
<evidence type="ECO:0000256" key="1">
    <source>
        <dbReference type="ARBA" id="ARBA00004429"/>
    </source>
</evidence>
<dbReference type="InterPro" id="IPR018094">
    <property type="entry name" value="Thymidylate_kinase"/>
</dbReference>
<feature type="transmembrane region" description="Helical" evidence="18">
    <location>
        <begin position="188"/>
        <end position="207"/>
    </location>
</feature>
<dbReference type="Pfam" id="PF05977">
    <property type="entry name" value="MFS_3"/>
    <property type="match status" value="1"/>
</dbReference>
<evidence type="ECO:0000313" key="21">
    <source>
        <dbReference type="Proteomes" id="UP000579945"/>
    </source>
</evidence>
<feature type="transmembrane region" description="Helical" evidence="18">
    <location>
        <begin position="53"/>
        <end position="78"/>
    </location>
</feature>
<feature type="transmembrane region" description="Helical" evidence="18">
    <location>
        <begin position="328"/>
        <end position="352"/>
    </location>
</feature>
<keyword evidence="11 17" id="KW-0418">Kinase</keyword>
<evidence type="ECO:0000259" key="19">
    <source>
        <dbReference type="PROSITE" id="PS50850"/>
    </source>
</evidence>
<evidence type="ECO:0000256" key="6">
    <source>
        <dbReference type="ARBA" id="ARBA00022475"/>
    </source>
</evidence>
<feature type="transmembrane region" description="Helical" evidence="18">
    <location>
        <begin position="238"/>
        <end position="260"/>
    </location>
</feature>
<keyword evidence="12 17" id="KW-0067">ATP-binding</keyword>
<evidence type="ECO:0000256" key="17">
    <source>
        <dbReference type="HAMAP-Rule" id="MF_00165"/>
    </source>
</evidence>
<evidence type="ECO:0000256" key="8">
    <source>
        <dbReference type="ARBA" id="ARBA00022692"/>
    </source>
</evidence>
<dbReference type="Gene3D" id="3.40.50.300">
    <property type="entry name" value="P-loop containing nucleotide triphosphate hydrolases"/>
    <property type="match status" value="1"/>
</dbReference>
<evidence type="ECO:0000256" key="18">
    <source>
        <dbReference type="SAM" id="Phobius"/>
    </source>
</evidence>
<dbReference type="InterPro" id="IPR039430">
    <property type="entry name" value="Thymidylate_kin-like_dom"/>
</dbReference>
<dbReference type="InterPro" id="IPR036259">
    <property type="entry name" value="MFS_trans_sf"/>
</dbReference>
<dbReference type="CDD" id="cd01672">
    <property type="entry name" value="TMPK"/>
    <property type="match status" value="1"/>
</dbReference>
<feature type="binding site" evidence="17">
    <location>
        <begin position="461"/>
        <end position="468"/>
    </location>
    <ligand>
        <name>ATP</name>
        <dbReference type="ChEBI" id="CHEBI:30616"/>
    </ligand>
</feature>
<gene>
    <name evidence="17" type="primary">tmk</name>
    <name evidence="20" type="ORF">FHR33_005657</name>
</gene>
<evidence type="ECO:0000256" key="10">
    <source>
        <dbReference type="ARBA" id="ARBA00022741"/>
    </source>
</evidence>
<dbReference type="GO" id="GO:0004798">
    <property type="term" value="F:dTMP kinase activity"/>
    <property type="evidence" value="ECO:0007669"/>
    <property type="project" value="UniProtKB-UniRule"/>
</dbReference>
<comment type="subcellular location">
    <subcellularLocation>
        <location evidence="1">Cell inner membrane</location>
        <topology evidence="1">Multi-pass membrane protein</topology>
    </subcellularLocation>
</comment>
<keyword evidence="9 17" id="KW-0545">Nucleotide biosynthesis</keyword>
<dbReference type="Gene3D" id="1.20.1250.20">
    <property type="entry name" value="MFS general substrate transporter like domains"/>
    <property type="match status" value="2"/>
</dbReference>
<evidence type="ECO:0000256" key="16">
    <source>
        <dbReference type="ARBA" id="ARBA00057735"/>
    </source>
</evidence>
<dbReference type="PROSITE" id="PS50850">
    <property type="entry name" value="MFS"/>
    <property type="match status" value="1"/>
</dbReference>
<evidence type="ECO:0000256" key="7">
    <source>
        <dbReference type="ARBA" id="ARBA00022679"/>
    </source>
</evidence>
<keyword evidence="14 18" id="KW-0472">Membrane</keyword>
<feature type="transmembrane region" description="Helical" evidence="18">
    <location>
        <begin position="372"/>
        <end position="397"/>
    </location>
</feature>
<dbReference type="NCBIfam" id="TIGR00041">
    <property type="entry name" value="DTMP_kinase"/>
    <property type="match status" value="1"/>
</dbReference>
<evidence type="ECO:0000256" key="13">
    <source>
        <dbReference type="ARBA" id="ARBA00022989"/>
    </source>
</evidence>
<evidence type="ECO:0000256" key="12">
    <source>
        <dbReference type="ARBA" id="ARBA00022840"/>
    </source>
</evidence>
<comment type="catalytic activity">
    <reaction evidence="15 17">
        <text>dTMP + ATP = dTDP + ADP</text>
        <dbReference type="Rhea" id="RHEA:13517"/>
        <dbReference type="ChEBI" id="CHEBI:30616"/>
        <dbReference type="ChEBI" id="CHEBI:58369"/>
        <dbReference type="ChEBI" id="CHEBI:63528"/>
        <dbReference type="ChEBI" id="CHEBI:456216"/>
        <dbReference type="EC" id="2.7.4.9"/>
    </reaction>
</comment>
<feature type="transmembrane region" description="Helical" evidence="18">
    <location>
        <begin position="304"/>
        <end position="322"/>
    </location>
</feature>
<proteinExistence type="inferred from homology"/>
<feature type="transmembrane region" description="Helical" evidence="18">
    <location>
        <begin position="21"/>
        <end position="41"/>
    </location>
</feature>
<dbReference type="GO" id="GO:0006235">
    <property type="term" value="P:dTTP biosynthetic process"/>
    <property type="evidence" value="ECO:0007669"/>
    <property type="project" value="UniProtKB-UniRule"/>
</dbReference>
<sequence length="674" mass="71578">MTIRRPAHVLAIAPFRRLWMAMSVCSLGDWLNILALTALAGNLTAGQGFQTQSLAVGGVFLAKMLPAILLGPLAGAFADRFDRRLTMVVADLSRFALVLTIPLIGVYQWVIVATLLVECVNLFWVPAKDATVPNLVPKERLEQANQLNLLVTYGTAPVAALLFAVLSLTGDMARSTVPALSWLQPTDLALGINAVAYLVSAALIFTLRDLPRRGGGISTPSVLKQIVEGWRFVGRDQLVRGLIVGMLGAFAAGGAVIGVAKVYVVSLGGGDAAYGVVFGAVFVGMAAGMFFGPRLLAGLSRRRLFGLAITVAGLTLAAIALIHNLVIVVMLTVALGACAGIAWIIGYTLIGLEVEDSLRGRTFSFLQSTARVTLLLVVAVASPVAGLFGTHLVGAYVFDGANLVLLVGGVLAMVVGMLALRHMDDRRGVPLSEDLLAALRGERYAPGVVEEVPGVFIAFEGGEGSGKTTQSRLLAIWLRDQGFDVVQTREPGSTKVGMRLRAILLDAAEKGLSARAEALLYAADRAEHVEKVIRPALHRGALVITDRYVDSSLAYQGAGRALDPSDVSKVNAWATGGLVPHLTVLIDTPPSVGLTRLGGAADRIESEPLDFHERVRKEFRSLAAAAPERYLMVDGTLSQNEISRIVQDRVREILPDPVPSESEDITGTMPAIRD</sequence>
<dbReference type="RefSeq" id="WP_183653595.1">
    <property type="nucleotide sequence ID" value="NZ_JACIBV010000001.1"/>
</dbReference>
<dbReference type="Pfam" id="PF02223">
    <property type="entry name" value="Thymidylate_kin"/>
    <property type="match status" value="1"/>
</dbReference>
<dbReference type="FunFam" id="3.40.50.300:FF:000225">
    <property type="entry name" value="Thymidylate kinase"/>
    <property type="match status" value="1"/>
</dbReference>
<dbReference type="InterPro" id="IPR010290">
    <property type="entry name" value="TM_effector"/>
</dbReference>
<dbReference type="InterPro" id="IPR027417">
    <property type="entry name" value="P-loop_NTPase"/>
</dbReference>
<keyword evidence="21" id="KW-1185">Reference proteome</keyword>
<dbReference type="GeneID" id="95391976"/>